<organism evidence="2 3">
    <name type="scientific">Colwellia demingiae</name>
    <dbReference type="NCBI Taxonomy" id="89401"/>
    <lineage>
        <taxon>Bacteria</taxon>
        <taxon>Pseudomonadati</taxon>
        <taxon>Pseudomonadota</taxon>
        <taxon>Gammaproteobacteria</taxon>
        <taxon>Alteromonadales</taxon>
        <taxon>Colwelliaceae</taxon>
        <taxon>Colwellia</taxon>
    </lineage>
</organism>
<dbReference type="OrthoDB" id="9799538at2"/>
<dbReference type="Proteomes" id="UP000321822">
    <property type="component" value="Unassembled WGS sequence"/>
</dbReference>
<dbReference type="GO" id="GO:0006559">
    <property type="term" value="P:L-phenylalanine catabolic process"/>
    <property type="evidence" value="ECO:0007669"/>
    <property type="project" value="TreeGrafter"/>
</dbReference>
<dbReference type="Gene3D" id="1.20.1050.10">
    <property type="match status" value="1"/>
</dbReference>
<proteinExistence type="predicted"/>
<dbReference type="InterPro" id="IPR036249">
    <property type="entry name" value="Thioredoxin-like_sf"/>
</dbReference>
<evidence type="ECO:0000313" key="3">
    <source>
        <dbReference type="Proteomes" id="UP000321822"/>
    </source>
</evidence>
<feature type="domain" description="GST N-terminal" evidence="1">
    <location>
        <begin position="1"/>
        <end position="79"/>
    </location>
</feature>
<keyword evidence="2" id="KW-0808">Transferase</keyword>
<dbReference type="InterPro" id="IPR004045">
    <property type="entry name" value="Glutathione_S-Trfase_N"/>
</dbReference>
<evidence type="ECO:0000259" key="1">
    <source>
        <dbReference type="PROSITE" id="PS50404"/>
    </source>
</evidence>
<dbReference type="AlphaFoldDB" id="A0A5C6Q6J7"/>
<dbReference type="GO" id="GO:0016034">
    <property type="term" value="F:maleylacetoacetate isomerase activity"/>
    <property type="evidence" value="ECO:0007669"/>
    <property type="project" value="TreeGrafter"/>
</dbReference>
<dbReference type="RefSeq" id="WP_146791002.1">
    <property type="nucleotide sequence ID" value="NZ_VOLT01000013.1"/>
</dbReference>
<dbReference type="Gene3D" id="3.40.30.10">
    <property type="entry name" value="Glutaredoxin"/>
    <property type="match status" value="1"/>
</dbReference>
<dbReference type="PANTHER" id="PTHR42673:SF4">
    <property type="entry name" value="MALEYLACETOACETATE ISOMERASE"/>
    <property type="match status" value="1"/>
</dbReference>
<dbReference type="PROSITE" id="PS50404">
    <property type="entry name" value="GST_NTER"/>
    <property type="match status" value="1"/>
</dbReference>
<dbReference type="SUPFAM" id="SSF52833">
    <property type="entry name" value="Thioredoxin-like"/>
    <property type="match status" value="1"/>
</dbReference>
<dbReference type="PANTHER" id="PTHR42673">
    <property type="entry name" value="MALEYLACETOACETATE ISOMERASE"/>
    <property type="match status" value="1"/>
</dbReference>
<sequence>MKLTVGTDSTWSLRVWICSQLAQLNVEVNVIDLTSSDYKSEIFKHSVTGLVPSLNEGTFVIHDSLAIAEYFNECSDGALYPSLSSERALARSLCSELHSGFTNLRAQCPFSLEQVTPLLELNEDIDNELIRLENIFGSAHLPFMFNSAGVVDAFYSILAFRLKAYGIKLQGKAGEYQESLLNWSNLKQAINLAQSWKNA</sequence>
<keyword evidence="3" id="KW-1185">Reference proteome</keyword>
<dbReference type="Pfam" id="PF13409">
    <property type="entry name" value="GST_N_2"/>
    <property type="match status" value="1"/>
</dbReference>
<accession>A0A5C6Q6J7</accession>
<dbReference type="GO" id="GO:0006749">
    <property type="term" value="P:glutathione metabolic process"/>
    <property type="evidence" value="ECO:0007669"/>
    <property type="project" value="TreeGrafter"/>
</dbReference>
<evidence type="ECO:0000313" key="2">
    <source>
        <dbReference type="EMBL" id="TWX64509.1"/>
    </source>
</evidence>
<dbReference type="GO" id="GO:0004364">
    <property type="term" value="F:glutathione transferase activity"/>
    <property type="evidence" value="ECO:0007669"/>
    <property type="project" value="TreeGrafter"/>
</dbReference>
<gene>
    <name evidence="2" type="ORF">ESZ36_19550</name>
</gene>
<dbReference type="EMBL" id="VOLT01000013">
    <property type="protein sequence ID" value="TWX64509.1"/>
    <property type="molecule type" value="Genomic_DNA"/>
</dbReference>
<reference evidence="2 3" key="1">
    <citation type="submission" date="2019-07" db="EMBL/GenBank/DDBJ databases">
        <title>Genomes of sea-ice associated Colwellia species.</title>
        <authorList>
            <person name="Bowman J.P."/>
        </authorList>
    </citation>
    <scope>NUCLEOTIDE SEQUENCE [LARGE SCALE GENOMIC DNA]</scope>
    <source>
        <strain evidence="2 3">ACAM 459</strain>
    </source>
</reference>
<comment type="caution">
    <text evidence="2">The sequence shown here is derived from an EMBL/GenBank/DDBJ whole genome shotgun (WGS) entry which is preliminary data.</text>
</comment>
<name>A0A5C6Q6J7_9GAMM</name>
<protein>
    <submittedName>
        <fullName evidence="2">Glutathione S-transferase</fullName>
    </submittedName>
</protein>